<dbReference type="Pfam" id="PF11935">
    <property type="entry name" value="SYMPK_PTA1_N"/>
    <property type="match status" value="2"/>
</dbReference>
<evidence type="ECO:0000256" key="1">
    <source>
        <dbReference type="SAM" id="MobiDB-lite"/>
    </source>
</evidence>
<dbReference type="SUPFAM" id="SSF48371">
    <property type="entry name" value="ARM repeat"/>
    <property type="match status" value="1"/>
</dbReference>
<evidence type="ECO:0000259" key="3">
    <source>
        <dbReference type="Pfam" id="PF12295"/>
    </source>
</evidence>
<dbReference type="InterPro" id="IPR022075">
    <property type="entry name" value="Symplekin_C"/>
</dbReference>
<feature type="region of interest" description="Disordered" evidence="1">
    <location>
        <begin position="1446"/>
        <end position="1467"/>
    </location>
</feature>
<evidence type="ECO:0008006" key="6">
    <source>
        <dbReference type="Google" id="ProtNLM"/>
    </source>
</evidence>
<sequence length="1467" mass="160226">MAGPPSREQALSLLAAANNHGNLTVKLSSLKQAKDILLSVEPSQAAELFPYLVELQYSPEILVRKYLLEVIDEIGAKTREHLSILLPVLLTYLKDSNPVIAKQTIITGTKIFCIFQRRGIVERWLEELWTWMIKFRDAVLGIIFEAGSVGSKLLAIKFLETYVLQFTLDSNGFGSNPEGLFTILYAFEILIVNLYISDSALPAVMIRPGRVFNVSWIMDGHPVLDPPALVSDANRYLGILLDMLRSANNFPGSLTITAVNRLKQENVHAVQLFNVELNGSLPENAEMVVQIRECSNLKLDLGKFLEGAGESDYTHPMDVEPCLDIAFVVFSECCFSLSQLKICDVATQLQFLPNAHVGIVVRQDNVLTAVFWAQYGDMVPDYQQVLGGMCPLWPFLVILLCLKAEIAMSFIVVCLAAIARKRPVYYKSVLTALLDFSPNLETAKGRHTVSIQYSLRTAFLGFLRCTHPVITEDDQLSSQLHISGDVTKKRSAPLDNEDQNNSFDSTSKRFRLGPTNNTTATVDNSDAGQDHVNGISPKLPGDLTPVEQMIAMIGALIAEGERGVESLEILISNIHADLLADIVITNMKHLPKNPPPLTRHNNLSLNHPSDSSCDPSQVVASNGFATSTQTSDHSAQVPASSSNMTSLPFSDIMSPSANLSADSKRDPRRDPRRLDPRRMVVPVDVPPTPIVEDNANSIQHPALQSDFDVSISSSPPVLLPPPSISESTSQLLMPTTQPDLILPESPETNNDLHLSPSPINKVEDAVVLDVAMLDEAYSSSSQEADQLSPDISNVDASEIASAELPVLPMYIELAEDHQRNARRMALERIFNSYQNSQRTDFKQTQIALVARLFAQIDVNDVIGMVQKRIGHELVLHILYHLHSLVISDSASSAAAVYEKFLLGVAKSLLGDLPASDKSFSRLLGEVPCIPDSVLGLLDDICTKRHSGADARDGDRVTQGLGAVWSLILGRPLCRQACLDIALKCTTHPEDDVRAKAIRLVSNKLYMISYISEKIEQFATDKFLSAVDQRFSDSFSPSTDSEKRIGGEVESAETSISGSQVSDLGISENDAVKGVQDASLNDSSNIFSQAHSLMSLFFALCTKKPILLQLVFDNYARAPKAVKQAVHRHIAVLMRALGSSYSELLLIISNPPHGSEDLLIQVLHLLCEGQTPPPDLVATVKHLYETRLKDAAILIPIISAFSKDEVLSCILFSQCVIDHLNLIYYSDALQELEIVLPIFPRFVQLPLQKFQMALAHILQGSAHTGPALTPAEVLVAIHDISPERDGLPLKKIPVAPLFLSRMFAQLVLSSVRFYATSPGEGIKPDGACDLHAMPPVAGLGPGRSPELAEDRGGSGQFCHGNSVQTCEQAGMENAKTMGWLLEMYISNATTFLPSILPSPQLESALNKYPSLRGPLTAFVNQSSVKASLPRSTLAVLGLASETDMQQRHVSSSLHVSDPTSSIHGATST</sequence>
<dbReference type="EMBL" id="JABTTQ020001556">
    <property type="protein sequence ID" value="KAK6130777.1"/>
    <property type="molecule type" value="Genomic_DNA"/>
</dbReference>
<feature type="region of interest" description="Disordered" evidence="1">
    <location>
        <begin position="487"/>
        <end position="534"/>
    </location>
</feature>
<dbReference type="InterPro" id="IPR011989">
    <property type="entry name" value="ARM-like"/>
</dbReference>
<protein>
    <recommendedName>
        <fullName evidence="6">Symplekin</fullName>
    </recommendedName>
</protein>
<feature type="region of interest" description="Disordered" evidence="1">
    <location>
        <begin position="593"/>
        <end position="688"/>
    </location>
</feature>
<comment type="caution">
    <text evidence="4">The sequence shown here is derived from an EMBL/GenBank/DDBJ whole genome shotgun (WGS) entry which is preliminary data.</text>
</comment>
<dbReference type="PANTHER" id="PTHR47184:SF3">
    <property type="entry name" value="PHOSPHATIDYLINOSITOL 3-AND 4-KINASE FAMILY PROTEIN-RELATED"/>
    <property type="match status" value="1"/>
</dbReference>
<reference evidence="4 5" key="1">
    <citation type="journal article" date="2021" name="Comput. Struct. Biotechnol. J.">
        <title>De novo genome assembly of the potent medicinal plant Rehmannia glutinosa using nanopore technology.</title>
        <authorList>
            <person name="Ma L."/>
            <person name="Dong C."/>
            <person name="Song C."/>
            <person name="Wang X."/>
            <person name="Zheng X."/>
            <person name="Niu Y."/>
            <person name="Chen S."/>
            <person name="Feng W."/>
        </authorList>
    </citation>
    <scope>NUCLEOTIDE SEQUENCE [LARGE SCALE GENOMIC DNA]</scope>
    <source>
        <strain evidence="4">DH-2019</strain>
    </source>
</reference>
<feature type="domain" description="Symplekin/Pta1 N-terminal" evidence="2">
    <location>
        <begin position="98"/>
        <end position="262"/>
    </location>
</feature>
<feature type="domain" description="Symplekin C-terminal" evidence="3">
    <location>
        <begin position="1232"/>
        <end position="1291"/>
    </location>
</feature>
<dbReference type="Proteomes" id="UP001318860">
    <property type="component" value="Unassembled WGS sequence"/>
</dbReference>
<feature type="compositionally biased region" description="Polar residues" evidence="1">
    <location>
        <begin position="514"/>
        <end position="527"/>
    </location>
</feature>
<organism evidence="4 5">
    <name type="scientific">Rehmannia glutinosa</name>
    <name type="common">Chinese foxglove</name>
    <dbReference type="NCBI Taxonomy" id="99300"/>
    <lineage>
        <taxon>Eukaryota</taxon>
        <taxon>Viridiplantae</taxon>
        <taxon>Streptophyta</taxon>
        <taxon>Embryophyta</taxon>
        <taxon>Tracheophyta</taxon>
        <taxon>Spermatophyta</taxon>
        <taxon>Magnoliopsida</taxon>
        <taxon>eudicotyledons</taxon>
        <taxon>Gunneridae</taxon>
        <taxon>Pentapetalae</taxon>
        <taxon>asterids</taxon>
        <taxon>lamiids</taxon>
        <taxon>Lamiales</taxon>
        <taxon>Orobanchaceae</taxon>
        <taxon>Rehmannieae</taxon>
        <taxon>Rehmannia</taxon>
    </lineage>
</organism>
<gene>
    <name evidence="4" type="ORF">DH2020_035488</name>
</gene>
<dbReference type="Gene3D" id="1.25.10.10">
    <property type="entry name" value="Leucine-rich Repeat Variant"/>
    <property type="match status" value="2"/>
</dbReference>
<feature type="domain" description="Symplekin/Pta1 N-terminal" evidence="2">
    <location>
        <begin position="408"/>
        <end position="474"/>
    </location>
</feature>
<proteinExistence type="predicted"/>
<dbReference type="PANTHER" id="PTHR47184">
    <property type="entry name" value="PHOSPHATIDYLINOSITOL 3-AND 4-KINASE FAMILY PROTEIN-RELATED"/>
    <property type="match status" value="1"/>
</dbReference>
<dbReference type="InterPro" id="IPR032460">
    <property type="entry name" value="Symplekin/Pta1_N"/>
</dbReference>
<accession>A0ABR0V7H6</accession>
<keyword evidence="5" id="KW-1185">Reference proteome</keyword>
<evidence type="ECO:0000313" key="5">
    <source>
        <dbReference type="Proteomes" id="UP001318860"/>
    </source>
</evidence>
<feature type="compositionally biased region" description="Basic and acidic residues" evidence="1">
    <location>
        <begin position="662"/>
        <end position="678"/>
    </location>
</feature>
<dbReference type="Pfam" id="PF12295">
    <property type="entry name" value="Symplekin_C"/>
    <property type="match status" value="1"/>
</dbReference>
<evidence type="ECO:0000313" key="4">
    <source>
        <dbReference type="EMBL" id="KAK6130777.1"/>
    </source>
</evidence>
<feature type="compositionally biased region" description="Polar residues" evidence="1">
    <location>
        <begin position="599"/>
        <end position="661"/>
    </location>
</feature>
<evidence type="ECO:0000259" key="2">
    <source>
        <dbReference type="Pfam" id="PF11935"/>
    </source>
</evidence>
<dbReference type="InterPro" id="IPR016024">
    <property type="entry name" value="ARM-type_fold"/>
</dbReference>
<name>A0ABR0V7H6_REHGL</name>